<gene>
    <name evidence="15" type="ORF">CLV47_1086</name>
</gene>
<evidence type="ECO:0000313" key="16">
    <source>
        <dbReference type="Proteomes" id="UP000237752"/>
    </source>
</evidence>
<evidence type="ECO:0000256" key="9">
    <source>
        <dbReference type="ARBA" id="ARBA00023098"/>
    </source>
</evidence>
<feature type="domain" description="Acyl-CoA oxidase C-terminal" evidence="11">
    <location>
        <begin position="501"/>
        <end position="640"/>
    </location>
</feature>
<dbReference type="Pfam" id="PF01756">
    <property type="entry name" value="ACOX"/>
    <property type="match status" value="1"/>
</dbReference>
<dbReference type="Pfam" id="PF02770">
    <property type="entry name" value="Acyl-CoA_dh_M"/>
    <property type="match status" value="1"/>
</dbReference>
<dbReference type="FunFam" id="2.40.110.10:FF:000005">
    <property type="entry name" value="Acyl-coenzyme A oxidase"/>
    <property type="match status" value="1"/>
</dbReference>
<dbReference type="GO" id="GO:0055088">
    <property type="term" value="P:lipid homeostasis"/>
    <property type="evidence" value="ECO:0007669"/>
    <property type="project" value="TreeGrafter"/>
</dbReference>
<dbReference type="SUPFAM" id="SSF56645">
    <property type="entry name" value="Acyl-CoA dehydrogenase NM domain-like"/>
    <property type="match status" value="1"/>
</dbReference>
<keyword evidence="5" id="KW-0285">Flavoprotein</keyword>
<dbReference type="FunFam" id="1.20.140.10:FF:000007">
    <property type="entry name" value="Acyl-coenzyme A oxidase"/>
    <property type="match status" value="1"/>
</dbReference>
<dbReference type="InterPro" id="IPR002655">
    <property type="entry name" value="Acyl-CoA_oxidase_C"/>
</dbReference>
<dbReference type="FunFam" id="1.20.140.10:FF:000010">
    <property type="entry name" value="Acyl-coenzyme A oxidase"/>
    <property type="match status" value="1"/>
</dbReference>
<organism evidence="15 16">
    <name type="scientific">Antricoccus suffuscus</name>
    <dbReference type="NCBI Taxonomy" id="1629062"/>
    <lineage>
        <taxon>Bacteria</taxon>
        <taxon>Bacillati</taxon>
        <taxon>Actinomycetota</taxon>
        <taxon>Actinomycetes</taxon>
        <taxon>Geodermatophilales</taxon>
        <taxon>Antricoccaceae</taxon>
        <taxon>Antricoccus</taxon>
    </lineage>
</organism>
<dbReference type="OrthoDB" id="1144545at2"/>
<comment type="similarity">
    <text evidence="3">Belongs to the acyl-CoA oxidase family.</text>
</comment>
<dbReference type="InterPro" id="IPR036250">
    <property type="entry name" value="AcylCo_DH-like_C"/>
</dbReference>
<dbReference type="InterPro" id="IPR013786">
    <property type="entry name" value="AcylCoA_DH/ox_N"/>
</dbReference>
<name>A0A2T0ZZI5_9ACTN</name>
<dbReference type="InterPro" id="IPR012258">
    <property type="entry name" value="Acyl-CoA_oxidase"/>
</dbReference>
<keyword evidence="9" id="KW-0443">Lipid metabolism</keyword>
<dbReference type="RefSeq" id="WP_106349050.1">
    <property type="nucleotide sequence ID" value="NZ_PVUE01000008.1"/>
</dbReference>
<dbReference type="GO" id="GO:0071949">
    <property type="term" value="F:FAD binding"/>
    <property type="evidence" value="ECO:0007669"/>
    <property type="project" value="InterPro"/>
</dbReference>
<dbReference type="InterPro" id="IPR046373">
    <property type="entry name" value="Acyl-CoA_Oxase/DH_mid-dom_sf"/>
</dbReference>
<evidence type="ECO:0000256" key="7">
    <source>
        <dbReference type="ARBA" id="ARBA00022832"/>
    </source>
</evidence>
<dbReference type="Gene3D" id="1.10.540.10">
    <property type="entry name" value="Acyl-CoA dehydrogenase/oxidase, N-terminal domain"/>
    <property type="match status" value="1"/>
</dbReference>
<keyword evidence="8" id="KW-0560">Oxidoreductase</keyword>
<dbReference type="EC" id="1.3.3.6" evidence="4"/>
<dbReference type="Gene3D" id="1.20.140.10">
    <property type="entry name" value="Butyryl-CoA Dehydrogenase, subunit A, domain 3"/>
    <property type="match status" value="2"/>
</dbReference>
<evidence type="ECO:0000259" key="11">
    <source>
        <dbReference type="Pfam" id="PF01756"/>
    </source>
</evidence>
<sequence>MTDDAAEPADKEILRRTLDGRWYDVRERSRKIELNAYAPPAYEMDTETHRAAVLERLAQVSASGLPQVGFPAAQGGADDTGGGMIAIEMLGFRDLSLMVKSGVQWGLFGGAIQSLGTAAHHEQYLPSVMNLDLLGCFAMTESGHGSDVQKIQTTASYVAETDEFEIHTPVPSARKEYIGNAARDGRLAVVFAQLHTPAGEHGVHALLVPIRDESGEPMRGVTLQDCGRKEGLNGVDNGRISFDHVRVPRTALLDRYGHVDSDGSYTSPIDNANRRFFTMLGTLVRGRISVSGAAQSATKMALLIAGRRGLARRQFERAGGGEEVILLDYQAYQRRLLPLLATSYALNFAQDELCGRIHDLWSGEGTPDGRAQRELESRAAGLKSTATWHALATIQASREACGGAGFMAENVLPQLRADTDVFATFEGDNTVLLQLVGKGLLTNYSEEFEDLNAIDTVRFVADQFVGAVIERTAARSIIESFKSVFSDTDAVLRDRAWQVMMLEEREKHLVDTLAARIKKGIGDGTEPAEVFNLAQSHLLHAGRAHVDRTVLESFVDVIEKCEHAGTAQLLGTVCDLYALSLIEADRGWFLEHNRLTDTRAKAVASAVDDLCRELRPHVATLIDGFGIPEEWVEAPIAKPDSIS</sequence>
<evidence type="ECO:0000313" key="15">
    <source>
        <dbReference type="EMBL" id="PRZ41647.1"/>
    </source>
</evidence>
<comment type="cofactor">
    <cofactor evidence="1">
        <name>FAD</name>
        <dbReference type="ChEBI" id="CHEBI:57692"/>
    </cofactor>
</comment>
<keyword evidence="16" id="KW-1185">Reference proteome</keyword>
<dbReference type="Pfam" id="PF22924">
    <property type="entry name" value="ACOX_C_alpha1"/>
    <property type="match status" value="1"/>
</dbReference>
<dbReference type="Gene3D" id="2.40.110.10">
    <property type="entry name" value="Butyryl-CoA Dehydrogenase, subunit A, domain 2"/>
    <property type="match status" value="1"/>
</dbReference>
<feature type="domain" description="Acyl-CoA oxidase/dehydrogenase middle" evidence="12">
    <location>
        <begin position="136"/>
        <end position="245"/>
    </location>
</feature>
<evidence type="ECO:0000256" key="10">
    <source>
        <dbReference type="ARBA" id="ARBA00023140"/>
    </source>
</evidence>
<dbReference type="Pfam" id="PF02771">
    <property type="entry name" value="Acyl-CoA_dh_N"/>
    <property type="match status" value="1"/>
</dbReference>
<feature type="domain" description="Acyl-CoA oxidase C-alpha1" evidence="14">
    <location>
        <begin position="281"/>
        <end position="441"/>
    </location>
</feature>
<comment type="caution">
    <text evidence="15">The sequence shown here is derived from an EMBL/GenBank/DDBJ whole genome shotgun (WGS) entry which is preliminary data.</text>
</comment>
<dbReference type="InterPro" id="IPR037069">
    <property type="entry name" value="AcylCoA_DH/ox_N_sf"/>
</dbReference>
<reference evidence="15 16" key="1">
    <citation type="submission" date="2018-03" db="EMBL/GenBank/DDBJ databases">
        <title>Genomic Encyclopedia of Archaeal and Bacterial Type Strains, Phase II (KMG-II): from individual species to whole genera.</title>
        <authorList>
            <person name="Goeker M."/>
        </authorList>
    </citation>
    <scope>NUCLEOTIDE SEQUENCE [LARGE SCALE GENOMIC DNA]</scope>
    <source>
        <strain evidence="15 16">DSM 100065</strain>
    </source>
</reference>
<evidence type="ECO:0000256" key="4">
    <source>
        <dbReference type="ARBA" id="ARBA00012870"/>
    </source>
</evidence>
<evidence type="ECO:0000256" key="8">
    <source>
        <dbReference type="ARBA" id="ARBA00023002"/>
    </source>
</evidence>
<dbReference type="PANTHER" id="PTHR10909:SF382">
    <property type="entry name" value="ACYL-COENZYME A OXIDASE"/>
    <property type="match status" value="1"/>
</dbReference>
<dbReference type="InterPro" id="IPR006091">
    <property type="entry name" value="Acyl-CoA_Oxase/DH_mid-dom"/>
</dbReference>
<dbReference type="GO" id="GO:0003997">
    <property type="term" value="F:acyl-CoA oxidase activity"/>
    <property type="evidence" value="ECO:0007669"/>
    <property type="project" value="UniProtKB-EC"/>
</dbReference>
<evidence type="ECO:0000259" key="13">
    <source>
        <dbReference type="Pfam" id="PF02771"/>
    </source>
</evidence>
<dbReference type="Proteomes" id="UP000237752">
    <property type="component" value="Unassembled WGS sequence"/>
</dbReference>
<evidence type="ECO:0000256" key="6">
    <source>
        <dbReference type="ARBA" id="ARBA00022827"/>
    </source>
</evidence>
<dbReference type="InterPro" id="IPR055060">
    <property type="entry name" value="ACOX_C_alpha1"/>
</dbReference>
<dbReference type="PANTHER" id="PTHR10909">
    <property type="entry name" value="ELECTRON TRANSPORT OXIDOREDUCTASE"/>
    <property type="match status" value="1"/>
</dbReference>
<dbReference type="EMBL" id="PVUE01000008">
    <property type="protein sequence ID" value="PRZ41647.1"/>
    <property type="molecule type" value="Genomic_DNA"/>
</dbReference>
<evidence type="ECO:0000256" key="3">
    <source>
        <dbReference type="ARBA" id="ARBA00006288"/>
    </source>
</evidence>
<dbReference type="PIRSF" id="PIRSF000168">
    <property type="entry name" value="Acyl-CoA_oxidase"/>
    <property type="match status" value="1"/>
</dbReference>
<dbReference type="GO" id="GO:0033540">
    <property type="term" value="P:fatty acid beta-oxidation using acyl-CoA oxidase"/>
    <property type="evidence" value="ECO:0007669"/>
    <property type="project" value="TreeGrafter"/>
</dbReference>
<dbReference type="SUPFAM" id="SSF47203">
    <property type="entry name" value="Acyl-CoA dehydrogenase C-terminal domain-like"/>
    <property type="match status" value="2"/>
</dbReference>
<dbReference type="InterPro" id="IPR009100">
    <property type="entry name" value="AcylCoA_DH/oxidase_NM_dom_sf"/>
</dbReference>
<feature type="domain" description="Acyl-CoA dehydrogenase/oxidase N-terminal" evidence="13">
    <location>
        <begin position="26"/>
        <end position="129"/>
    </location>
</feature>
<dbReference type="GO" id="GO:0005504">
    <property type="term" value="F:fatty acid binding"/>
    <property type="evidence" value="ECO:0007669"/>
    <property type="project" value="TreeGrafter"/>
</dbReference>
<keyword evidence="7" id="KW-0276">Fatty acid metabolism</keyword>
<dbReference type="AlphaFoldDB" id="A0A2T0ZZI5"/>
<evidence type="ECO:0000256" key="5">
    <source>
        <dbReference type="ARBA" id="ARBA00022630"/>
    </source>
</evidence>
<evidence type="ECO:0000256" key="1">
    <source>
        <dbReference type="ARBA" id="ARBA00001974"/>
    </source>
</evidence>
<accession>A0A2T0ZZI5</accession>
<proteinExistence type="inferred from homology"/>
<evidence type="ECO:0000259" key="14">
    <source>
        <dbReference type="Pfam" id="PF22924"/>
    </source>
</evidence>
<keyword evidence="6" id="KW-0274">FAD</keyword>
<evidence type="ECO:0000259" key="12">
    <source>
        <dbReference type="Pfam" id="PF02770"/>
    </source>
</evidence>
<keyword evidence="10" id="KW-0576">Peroxisome</keyword>
<protein>
    <recommendedName>
        <fullName evidence="4">acyl-CoA oxidase</fullName>
        <ecNumber evidence="4">1.3.3.6</ecNumber>
    </recommendedName>
</protein>
<evidence type="ECO:0000256" key="2">
    <source>
        <dbReference type="ARBA" id="ARBA00004275"/>
    </source>
</evidence>
<comment type="subcellular location">
    <subcellularLocation>
        <location evidence="2">Peroxisome</location>
    </subcellularLocation>
</comment>